<organism evidence="1 2">
    <name type="scientific">Zophobas morio</name>
    <dbReference type="NCBI Taxonomy" id="2755281"/>
    <lineage>
        <taxon>Eukaryota</taxon>
        <taxon>Metazoa</taxon>
        <taxon>Ecdysozoa</taxon>
        <taxon>Arthropoda</taxon>
        <taxon>Hexapoda</taxon>
        <taxon>Insecta</taxon>
        <taxon>Pterygota</taxon>
        <taxon>Neoptera</taxon>
        <taxon>Endopterygota</taxon>
        <taxon>Coleoptera</taxon>
        <taxon>Polyphaga</taxon>
        <taxon>Cucujiformia</taxon>
        <taxon>Tenebrionidae</taxon>
        <taxon>Zophobas</taxon>
    </lineage>
</organism>
<keyword evidence="2" id="KW-1185">Reference proteome</keyword>
<dbReference type="Proteomes" id="UP001168821">
    <property type="component" value="Unassembled WGS sequence"/>
</dbReference>
<gene>
    <name evidence="1" type="ORF">Zmor_014854</name>
</gene>
<dbReference type="InterPro" id="IPR005312">
    <property type="entry name" value="DUF1759"/>
</dbReference>
<comment type="caution">
    <text evidence="1">The sequence shown here is derived from an EMBL/GenBank/DDBJ whole genome shotgun (WGS) entry which is preliminary data.</text>
</comment>
<dbReference type="Gene3D" id="3.30.70.270">
    <property type="match status" value="1"/>
</dbReference>
<dbReference type="Pfam" id="PF03564">
    <property type="entry name" value="DUF1759"/>
    <property type="match status" value="1"/>
</dbReference>
<dbReference type="Gene3D" id="3.10.10.10">
    <property type="entry name" value="HIV Type 1 Reverse Transcriptase, subunit A, domain 1"/>
    <property type="match status" value="1"/>
</dbReference>
<dbReference type="PANTHER" id="PTHR47331">
    <property type="entry name" value="PHD-TYPE DOMAIN-CONTAINING PROTEIN"/>
    <property type="match status" value="1"/>
</dbReference>
<dbReference type="InterPro" id="IPR043502">
    <property type="entry name" value="DNA/RNA_pol_sf"/>
</dbReference>
<protein>
    <recommendedName>
        <fullName evidence="3">Peptidase aspartic putative domain-containing protein</fullName>
    </recommendedName>
</protein>
<proteinExistence type="predicted"/>
<dbReference type="InterPro" id="IPR008042">
    <property type="entry name" value="Retrotrans_Pao"/>
</dbReference>
<name>A0AA38IKC0_9CUCU</name>
<evidence type="ECO:0000313" key="1">
    <source>
        <dbReference type="EMBL" id="KAJ3655736.1"/>
    </source>
</evidence>
<dbReference type="EMBL" id="JALNTZ010000004">
    <property type="protein sequence ID" value="KAJ3655736.1"/>
    <property type="molecule type" value="Genomic_DNA"/>
</dbReference>
<dbReference type="AlphaFoldDB" id="A0AA38IKC0"/>
<dbReference type="SUPFAM" id="SSF56672">
    <property type="entry name" value="DNA/RNA polymerases"/>
    <property type="match status" value="1"/>
</dbReference>
<evidence type="ECO:0000313" key="2">
    <source>
        <dbReference type="Proteomes" id="UP001168821"/>
    </source>
</evidence>
<dbReference type="GO" id="GO:0071897">
    <property type="term" value="P:DNA biosynthetic process"/>
    <property type="evidence" value="ECO:0007669"/>
    <property type="project" value="UniProtKB-ARBA"/>
</dbReference>
<reference evidence="1" key="1">
    <citation type="journal article" date="2023" name="G3 (Bethesda)">
        <title>Whole genome assemblies of Zophobas morio and Tenebrio molitor.</title>
        <authorList>
            <person name="Kaur S."/>
            <person name="Stinson S.A."/>
            <person name="diCenzo G.C."/>
        </authorList>
    </citation>
    <scope>NUCLEOTIDE SEQUENCE</scope>
    <source>
        <strain evidence="1">QUZm001</strain>
    </source>
</reference>
<dbReference type="InterPro" id="IPR043128">
    <property type="entry name" value="Rev_trsase/Diguanyl_cyclase"/>
</dbReference>
<dbReference type="PANTHER" id="PTHR47331:SF5">
    <property type="entry name" value="RIBONUCLEASE H"/>
    <property type="match status" value="1"/>
</dbReference>
<dbReference type="Pfam" id="PF05380">
    <property type="entry name" value="Peptidase_A17"/>
    <property type="match status" value="1"/>
</dbReference>
<dbReference type="CDD" id="cd00303">
    <property type="entry name" value="retropepsin_like"/>
    <property type="match status" value="1"/>
</dbReference>
<evidence type="ECO:0008006" key="3">
    <source>
        <dbReference type="Google" id="ProtNLM"/>
    </source>
</evidence>
<sequence length="1197" mass="133681">MATVAALSNGRASLIKRVEALVNLSQQARVHETVRGEFFIRAADLNHIVAQFEQRQLQIVELCTTPEELDEQYEVQSRFDDMQYSIKSVAAELNREAAQSSAPRGNLTSNNVKLPKIQIPTFDGQIKNWPTFYDLFRSLIHNNPNLSAIEKFQYLSTSLSREASTVIKNLPISAANYAIAFDALVARYNNKRVLLTNYWQAIYSAPKVNGDSQSLLRNLLNVFSENLAALKQYDEVDLWDFTLLNLMLQKLDTTWKQKFELSIVGNSVPAYNDLQEFLLKHCTALETSVMTMGHNSASALRKPTAASSVPAKRPVTSSFVTRSPTSKEQCLNCSDEHPLTKCDAFLEMEPRDRHTFARKKNLCYNCLSRVHSVSKCPSKVNCRVCNCRHHTLLHFVPKPSAESGEASGVVENPSTDDGVKVMTNAIPTRSFILLATARIIVVDSRGKYRAFRALLDTASEATFVTERCAKVLGLPQTNAVVPIQGLNQMSTSSTSGVLKCEVRSHLVRNFSLKAEMVVVPQICGDVPTMAVSQDQLRQFRHLRNLELADPEFGTPQQVDVLLGADVYGQIVTSGFKKGRLEEPSALNTVFGWVLIGGIKRDKQKTVVRSFCTSIDNSLDAALKRFWQLEQVPQRIMAAPQDVLCEEKFTSTISRDIKGRYVVQLPFADTSPSLGRSFDSAMRRFLALEARLFRDKLARQSYHEFMKDYIDQGHMTVIPQIQVNKNAGFYIPHHGIARTDPDNAKFRVVFDASAKSSNGNSLNDVLLVGPKLQADIGALLMVFRTHNIVFTADIRQMYRQIAVAESQRLYQKILWRFSPEQPINEYYLNTVTYGVCSSPYLAIRTLAQLVKDEGHAFPLGAQVLKSCIYVDDVVAGASSIEDARETQEQLIKLLNKGGFELRKWASNSQGLVNSVPTSHQRPYQFPLESPGMIKLLGLQWCPQADIFSYTINPNNRPCTKRNILSEIARIYDPLGFLAPLTLMAKQLIQTLWSIGIGWDDAPPAEIVNLWNSFQAQVPELGKVSIPRQCADDGALTSELHGFADASERGFGAVVYLRQSRPTGEIRVSLIAGKSRVAPLKTVSLPRLELCAAVLAADLLSFVRETLKGVLNIHRVYAWSDSKVALTWIRSPPYRWATFVANRVAHIQDLLEPSAWNHVSGRDNPADCASRGLLPQEVVTHPLWWAGPTWLAGTGCHHK</sequence>
<accession>A0AA38IKC0</accession>